<feature type="transmembrane region" description="Helical" evidence="2">
    <location>
        <begin position="6"/>
        <end position="29"/>
    </location>
</feature>
<keyword evidence="4" id="KW-1185">Reference proteome</keyword>
<evidence type="ECO:0000256" key="2">
    <source>
        <dbReference type="SAM" id="Phobius"/>
    </source>
</evidence>
<dbReference type="OrthoDB" id="10561436at2759"/>
<reference evidence="3" key="1">
    <citation type="journal article" date="2020" name="Stud. Mycol.">
        <title>101 Dothideomycetes genomes: a test case for predicting lifestyles and emergence of pathogens.</title>
        <authorList>
            <person name="Haridas S."/>
            <person name="Albert R."/>
            <person name="Binder M."/>
            <person name="Bloem J."/>
            <person name="Labutti K."/>
            <person name="Salamov A."/>
            <person name="Andreopoulos B."/>
            <person name="Baker S."/>
            <person name="Barry K."/>
            <person name="Bills G."/>
            <person name="Bluhm B."/>
            <person name="Cannon C."/>
            <person name="Castanera R."/>
            <person name="Culley D."/>
            <person name="Daum C."/>
            <person name="Ezra D."/>
            <person name="Gonzalez J."/>
            <person name="Henrissat B."/>
            <person name="Kuo A."/>
            <person name="Liang C."/>
            <person name="Lipzen A."/>
            <person name="Lutzoni F."/>
            <person name="Magnuson J."/>
            <person name="Mondo S."/>
            <person name="Nolan M."/>
            <person name="Ohm R."/>
            <person name="Pangilinan J."/>
            <person name="Park H.-J."/>
            <person name="Ramirez L."/>
            <person name="Alfaro M."/>
            <person name="Sun H."/>
            <person name="Tritt A."/>
            <person name="Yoshinaga Y."/>
            <person name="Zwiers L.-H."/>
            <person name="Turgeon B."/>
            <person name="Goodwin S."/>
            <person name="Spatafora J."/>
            <person name="Crous P."/>
            <person name="Grigoriev I."/>
        </authorList>
    </citation>
    <scope>NUCLEOTIDE SEQUENCE</scope>
    <source>
        <strain evidence="3">CBS 109.77</strain>
    </source>
</reference>
<dbReference type="EMBL" id="MU001814">
    <property type="protein sequence ID" value="KAF2797102.1"/>
    <property type="molecule type" value="Genomic_DNA"/>
</dbReference>
<name>A0A6A6XL46_9PLEO</name>
<keyword evidence="2" id="KW-1133">Transmembrane helix</keyword>
<feature type="compositionally biased region" description="Basic and acidic residues" evidence="1">
    <location>
        <begin position="75"/>
        <end position="94"/>
    </location>
</feature>
<organism evidence="3 4">
    <name type="scientific">Melanomma pulvis-pyrius CBS 109.77</name>
    <dbReference type="NCBI Taxonomy" id="1314802"/>
    <lineage>
        <taxon>Eukaryota</taxon>
        <taxon>Fungi</taxon>
        <taxon>Dikarya</taxon>
        <taxon>Ascomycota</taxon>
        <taxon>Pezizomycotina</taxon>
        <taxon>Dothideomycetes</taxon>
        <taxon>Pleosporomycetidae</taxon>
        <taxon>Pleosporales</taxon>
        <taxon>Melanommataceae</taxon>
        <taxon>Melanomma</taxon>
    </lineage>
</organism>
<sequence>MKNSTARSLLTFGVVMLLPAFIVGMLFWFRLQRLDPQSSKDDEEARGKSELQADDVKPPEMAGTPVSELPVQSPHEIDGIDVHELSGPLEHELPDSSETETMGYSLGITG</sequence>
<evidence type="ECO:0000313" key="4">
    <source>
        <dbReference type="Proteomes" id="UP000799757"/>
    </source>
</evidence>
<evidence type="ECO:0000256" key="1">
    <source>
        <dbReference type="SAM" id="MobiDB-lite"/>
    </source>
</evidence>
<feature type="compositionally biased region" description="Basic and acidic residues" evidence="1">
    <location>
        <begin position="38"/>
        <end position="58"/>
    </location>
</feature>
<accession>A0A6A6XL46</accession>
<keyword evidence="2" id="KW-0472">Membrane</keyword>
<feature type="region of interest" description="Disordered" evidence="1">
    <location>
        <begin position="37"/>
        <end position="110"/>
    </location>
</feature>
<proteinExistence type="predicted"/>
<dbReference type="AlphaFoldDB" id="A0A6A6XL46"/>
<gene>
    <name evidence="3" type="ORF">K505DRAFT_334571</name>
</gene>
<dbReference type="Proteomes" id="UP000799757">
    <property type="component" value="Unassembled WGS sequence"/>
</dbReference>
<evidence type="ECO:0000313" key="3">
    <source>
        <dbReference type="EMBL" id="KAF2797102.1"/>
    </source>
</evidence>
<keyword evidence="2" id="KW-0812">Transmembrane</keyword>
<protein>
    <submittedName>
        <fullName evidence="3">Uncharacterized protein</fullName>
    </submittedName>
</protein>